<feature type="transmembrane region" description="Helical" evidence="1">
    <location>
        <begin position="73"/>
        <end position="97"/>
    </location>
</feature>
<keyword evidence="1" id="KW-0472">Membrane</keyword>
<reference evidence="2 3" key="1">
    <citation type="journal article" date="2014" name="Nature">
        <title>An environmental bacterial taxon with a large and distinct metabolic repertoire.</title>
        <authorList>
            <person name="Wilson M.C."/>
            <person name="Mori T."/>
            <person name="Ruckert C."/>
            <person name="Uria A.R."/>
            <person name="Helf M.J."/>
            <person name="Takada K."/>
            <person name="Gernert C."/>
            <person name="Steffens U.A."/>
            <person name="Heycke N."/>
            <person name="Schmitt S."/>
            <person name="Rinke C."/>
            <person name="Helfrich E.J."/>
            <person name="Brachmann A.O."/>
            <person name="Gurgui C."/>
            <person name="Wakimoto T."/>
            <person name="Kracht M."/>
            <person name="Crusemann M."/>
            <person name="Hentschel U."/>
            <person name="Abe I."/>
            <person name="Matsunaga S."/>
            <person name="Kalinowski J."/>
            <person name="Takeyama H."/>
            <person name="Piel J."/>
        </authorList>
    </citation>
    <scope>NUCLEOTIDE SEQUENCE [LARGE SCALE GENOMIC DNA]</scope>
    <source>
        <strain evidence="3">TSY2</strain>
    </source>
</reference>
<feature type="transmembrane region" description="Helical" evidence="1">
    <location>
        <begin position="155"/>
        <end position="175"/>
    </location>
</feature>
<proteinExistence type="predicted"/>
<feature type="transmembrane region" description="Helical" evidence="1">
    <location>
        <begin position="131"/>
        <end position="149"/>
    </location>
</feature>
<feature type="transmembrane region" description="Helical" evidence="1">
    <location>
        <begin position="103"/>
        <end position="124"/>
    </location>
</feature>
<evidence type="ECO:0000313" key="3">
    <source>
        <dbReference type="Proteomes" id="UP000019140"/>
    </source>
</evidence>
<accession>W4M1L5</accession>
<dbReference type="Proteomes" id="UP000019140">
    <property type="component" value="Unassembled WGS sequence"/>
</dbReference>
<dbReference type="AlphaFoldDB" id="W4M1L5"/>
<keyword evidence="1" id="KW-0812">Transmembrane</keyword>
<dbReference type="HOGENOM" id="CLU_1370005_0_0_7"/>
<keyword evidence="1" id="KW-1133">Transmembrane helix</keyword>
<evidence type="ECO:0000313" key="2">
    <source>
        <dbReference type="EMBL" id="ETX04090.1"/>
    </source>
</evidence>
<gene>
    <name evidence="2" type="ORF">ETSY2_30790</name>
</gene>
<dbReference type="EMBL" id="AZHX01001310">
    <property type="protein sequence ID" value="ETX04090.1"/>
    <property type="molecule type" value="Genomic_DNA"/>
</dbReference>
<feature type="transmembrane region" description="Helical" evidence="1">
    <location>
        <begin position="12"/>
        <end position="33"/>
    </location>
</feature>
<comment type="caution">
    <text evidence="2">The sequence shown here is derived from an EMBL/GenBank/DDBJ whole genome shotgun (WGS) entry which is preliminary data.</text>
</comment>
<name>W4M1L5_9BACT</name>
<protein>
    <submittedName>
        <fullName evidence="2">Uncharacterized protein</fullName>
    </submittedName>
</protein>
<organism evidence="2 3">
    <name type="scientific">Candidatus Entotheonella gemina</name>
    <dbReference type="NCBI Taxonomy" id="1429439"/>
    <lineage>
        <taxon>Bacteria</taxon>
        <taxon>Pseudomonadati</taxon>
        <taxon>Nitrospinota/Tectimicrobiota group</taxon>
        <taxon>Candidatus Tectimicrobiota</taxon>
        <taxon>Candidatus Entotheonellia</taxon>
        <taxon>Candidatus Entotheonellales</taxon>
        <taxon>Candidatus Entotheonellaceae</taxon>
        <taxon>Candidatus Entotheonella</taxon>
    </lineage>
</organism>
<sequence>MIEGENIDTLSLWVTFAGLILAILDFTGLKIILERRVDNIIESLRYFIFDNRTGVADRLEMFGKRTLALWKNIASYVWSGAILIVAAPFVLIILLVIGTVASFGLGMPVLAAAYGLFASVYLIMLPRLIETFPYIVYVVLFVITLYVLIWGVMKVAQPIVLFFPWSVLLPVYWFLQGLNMFPGKTLGTIGLAVALVSIH</sequence>
<keyword evidence="3" id="KW-1185">Reference proteome</keyword>
<evidence type="ECO:0000256" key="1">
    <source>
        <dbReference type="SAM" id="Phobius"/>
    </source>
</evidence>